<dbReference type="AlphaFoldDB" id="A0A3N9TKR0"/>
<proteinExistence type="predicted"/>
<dbReference type="OrthoDB" id="5588773at2"/>
<evidence type="ECO:0000259" key="1">
    <source>
        <dbReference type="Pfam" id="PF06568"/>
    </source>
</evidence>
<dbReference type="EMBL" id="RJVQ01000002">
    <property type="protein sequence ID" value="RQW64443.1"/>
    <property type="molecule type" value="Genomic_DNA"/>
</dbReference>
<dbReference type="Proteomes" id="UP000281112">
    <property type="component" value="Unassembled WGS sequence"/>
</dbReference>
<evidence type="ECO:0000313" key="2">
    <source>
        <dbReference type="EMBL" id="RQW64443.1"/>
    </source>
</evidence>
<keyword evidence="3" id="KW-1185">Reference proteome</keyword>
<dbReference type="InterPro" id="IPR009506">
    <property type="entry name" value="YjiS-like"/>
</dbReference>
<name>A0A3N9TKR0_9VIBR</name>
<reference evidence="2 3" key="1">
    <citation type="submission" date="2018-11" db="EMBL/GenBank/DDBJ databases">
        <title>Vibrio LJC006 sp. nov., isolated from seawater during the bloom of the enteromorpha.</title>
        <authorList>
            <person name="Liang J."/>
        </authorList>
    </citation>
    <scope>NUCLEOTIDE SEQUENCE [LARGE SCALE GENOMIC DNA]</scope>
    <source>
        <strain evidence="2 3">LJC006</strain>
    </source>
</reference>
<organism evidence="2 3">
    <name type="scientific">Vibrio viridaestus</name>
    <dbReference type="NCBI Taxonomy" id="2487322"/>
    <lineage>
        <taxon>Bacteria</taxon>
        <taxon>Pseudomonadati</taxon>
        <taxon>Pseudomonadota</taxon>
        <taxon>Gammaproteobacteria</taxon>
        <taxon>Vibrionales</taxon>
        <taxon>Vibrionaceae</taxon>
        <taxon>Vibrio</taxon>
    </lineage>
</organism>
<evidence type="ECO:0000313" key="3">
    <source>
        <dbReference type="Proteomes" id="UP000281112"/>
    </source>
</evidence>
<comment type="caution">
    <text evidence="2">The sequence shown here is derived from an EMBL/GenBank/DDBJ whole genome shotgun (WGS) entry which is preliminary data.</text>
</comment>
<protein>
    <submittedName>
        <fullName evidence="2">DUF1127 domain-containing protein</fullName>
    </submittedName>
</protein>
<feature type="domain" description="YjiS-like" evidence="1">
    <location>
        <begin position="16"/>
        <end position="50"/>
    </location>
</feature>
<sequence length="60" mass="7211">MTTPKISTSNRHKKFLSTLIKWYRNAKTRHHLEDLPDYLLDDIGVSRQDAKQEINKPFWK</sequence>
<dbReference type="Pfam" id="PF06568">
    <property type="entry name" value="YjiS-like"/>
    <property type="match status" value="1"/>
</dbReference>
<gene>
    <name evidence="2" type="ORF">EES38_05675</name>
</gene>
<accession>A0A3N9TKR0</accession>